<evidence type="ECO:0000313" key="2">
    <source>
        <dbReference type="EMBL" id="MEA5518581.1"/>
    </source>
</evidence>
<evidence type="ECO:0000259" key="1">
    <source>
        <dbReference type="Pfam" id="PF00535"/>
    </source>
</evidence>
<dbReference type="CDD" id="cd00761">
    <property type="entry name" value="Glyco_tranf_GTA_type"/>
    <property type="match status" value="1"/>
</dbReference>
<name>A0ABU5TUK3_9CYAN</name>
<evidence type="ECO:0000313" key="3">
    <source>
        <dbReference type="Proteomes" id="UP001301728"/>
    </source>
</evidence>
<dbReference type="RefSeq" id="WP_323222466.1">
    <property type="nucleotide sequence ID" value="NZ_JAYGHT010000012.1"/>
</dbReference>
<dbReference type="Proteomes" id="UP001301728">
    <property type="component" value="Unassembled WGS sequence"/>
</dbReference>
<dbReference type="SUPFAM" id="SSF53448">
    <property type="entry name" value="Nucleotide-diphospho-sugar transferases"/>
    <property type="match status" value="1"/>
</dbReference>
<dbReference type="InterPro" id="IPR001173">
    <property type="entry name" value="Glyco_trans_2-like"/>
</dbReference>
<accession>A0ABU5TUK3</accession>
<protein>
    <submittedName>
        <fullName evidence="2">Glycosyltransferase family 2 protein</fullName>
    </submittedName>
</protein>
<dbReference type="InterPro" id="IPR050834">
    <property type="entry name" value="Glycosyltransf_2"/>
</dbReference>
<dbReference type="EMBL" id="JAYGHT010000012">
    <property type="protein sequence ID" value="MEA5518581.1"/>
    <property type="molecule type" value="Genomic_DNA"/>
</dbReference>
<dbReference type="PANTHER" id="PTHR43685">
    <property type="entry name" value="GLYCOSYLTRANSFERASE"/>
    <property type="match status" value="1"/>
</dbReference>
<dbReference type="Gene3D" id="3.90.550.10">
    <property type="entry name" value="Spore Coat Polysaccharide Biosynthesis Protein SpsA, Chain A"/>
    <property type="match status" value="1"/>
</dbReference>
<dbReference type="PANTHER" id="PTHR43685:SF2">
    <property type="entry name" value="GLYCOSYLTRANSFERASE 2-LIKE DOMAIN-CONTAINING PROTEIN"/>
    <property type="match status" value="1"/>
</dbReference>
<gene>
    <name evidence="2" type="ORF">VB854_06420</name>
</gene>
<dbReference type="Pfam" id="PF00535">
    <property type="entry name" value="Glycos_transf_2"/>
    <property type="match status" value="1"/>
</dbReference>
<reference evidence="2 3" key="1">
    <citation type="submission" date="2023-12" db="EMBL/GenBank/DDBJ databases">
        <title>Baltic Sea Cyanobacteria.</title>
        <authorList>
            <person name="Delbaje E."/>
            <person name="Fewer D.P."/>
            <person name="Shishido T.K."/>
        </authorList>
    </citation>
    <scope>NUCLEOTIDE SEQUENCE [LARGE SCALE GENOMIC DNA]</scope>
    <source>
        <strain evidence="2 3">CCNP 1315</strain>
    </source>
</reference>
<comment type="caution">
    <text evidence="2">The sequence shown here is derived from an EMBL/GenBank/DDBJ whole genome shotgun (WGS) entry which is preliminary data.</text>
</comment>
<proteinExistence type="predicted"/>
<sequence length="309" mass="35643">MKYPDVSVIIPTYNRISMLEEALQSVFAQEFDGLVETLVIDDNSEDGTSKIVSRKYPEVNLISLKQNVGAAAARNRALSIAQGRYIAFLDSDDLWEKDYLKTQISALEGKKKCFSVSNILVWNTVKNKKQIQILKPDLEKYTSPLHHLMVGNFIYIPSCVVFPRQVLEEVGLFDERIKRGEDADFYARCLIANYTPIFTNQPLAIQRKHDQGQSTDIKNQEERIKNRLLIIQKNYPIIQKKGCLNVSQNRLYGDVYKKYAQLYLKQKNIGQWLRCSKKLADCTSWGYALSNMKNDLQDRIRSKLAFSRL</sequence>
<keyword evidence="3" id="KW-1185">Reference proteome</keyword>
<feature type="domain" description="Glycosyltransferase 2-like" evidence="1">
    <location>
        <begin position="7"/>
        <end position="170"/>
    </location>
</feature>
<organism evidence="2 3">
    <name type="scientific">Limnoraphis robusta CCNP1315</name>
    <dbReference type="NCBI Taxonomy" id="3110306"/>
    <lineage>
        <taxon>Bacteria</taxon>
        <taxon>Bacillati</taxon>
        <taxon>Cyanobacteriota</taxon>
        <taxon>Cyanophyceae</taxon>
        <taxon>Oscillatoriophycideae</taxon>
        <taxon>Oscillatoriales</taxon>
        <taxon>Sirenicapillariaceae</taxon>
        <taxon>Limnoraphis</taxon>
    </lineage>
</organism>
<dbReference type="InterPro" id="IPR029044">
    <property type="entry name" value="Nucleotide-diphossugar_trans"/>
</dbReference>